<dbReference type="RefSeq" id="WP_169711464.1">
    <property type="nucleotide sequence ID" value="NZ_FRDF01000011.1"/>
</dbReference>
<dbReference type="Proteomes" id="UP000184391">
    <property type="component" value="Unassembled WGS sequence"/>
</dbReference>
<organism evidence="2 3">
    <name type="scientific">Erythrobacter sanguineus</name>
    <dbReference type="NCBI Taxonomy" id="198312"/>
    <lineage>
        <taxon>Bacteria</taxon>
        <taxon>Pseudomonadati</taxon>
        <taxon>Pseudomonadota</taxon>
        <taxon>Alphaproteobacteria</taxon>
        <taxon>Sphingomonadales</taxon>
        <taxon>Erythrobacteraceae</taxon>
        <taxon>Erythrobacter/Porphyrobacter group</taxon>
        <taxon>Erythrobacter</taxon>
    </lineage>
</organism>
<dbReference type="EMBL" id="FRDF01000011">
    <property type="protein sequence ID" value="SHN59593.1"/>
    <property type="molecule type" value="Genomic_DNA"/>
</dbReference>
<evidence type="ECO:0000313" key="2">
    <source>
        <dbReference type="EMBL" id="SHN59593.1"/>
    </source>
</evidence>
<gene>
    <name evidence="2" type="ORF">SAMN02745193_01988</name>
</gene>
<keyword evidence="1" id="KW-0472">Membrane</keyword>
<dbReference type="AlphaFoldDB" id="A0A1M7SMB1"/>
<keyword evidence="1" id="KW-0812">Transmembrane</keyword>
<proteinExistence type="predicted"/>
<accession>A0A1M7SMB1</accession>
<feature type="transmembrane region" description="Helical" evidence="1">
    <location>
        <begin position="26"/>
        <end position="45"/>
    </location>
</feature>
<name>A0A1M7SMB1_9SPHN</name>
<evidence type="ECO:0000256" key="1">
    <source>
        <dbReference type="SAM" id="Phobius"/>
    </source>
</evidence>
<reference evidence="3" key="1">
    <citation type="submission" date="2016-12" db="EMBL/GenBank/DDBJ databases">
        <authorList>
            <person name="Varghese N."/>
            <person name="Submissions S."/>
        </authorList>
    </citation>
    <scope>NUCLEOTIDE SEQUENCE [LARGE SCALE GENOMIC DNA]</scope>
    <source>
        <strain evidence="3">DSM 11032</strain>
    </source>
</reference>
<keyword evidence="1" id="KW-1133">Transmembrane helix</keyword>
<sequence>MTDPKEPVRIEDEDGRAARTPGTLRYILGISLAMAIIAMSLVWIVPALTR</sequence>
<keyword evidence="3" id="KW-1185">Reference proteome</keyword>
<dbReference type="STRING" id="198312.SAMN02745193_01988"/>
<evidence type="ECO:0000313" key="3">
    <source>
        <dbReference type="Proteomes" id="UP000184391"/>
    </source>
</evidence>
<protein>
    <submittedName>
        <fullName evidence="2">Uncharacterized protein</fullName>
    </submittedName>
</protein>